<evidence type="ECO:0000256" key="1">
    <source>
        <dbReference type="SAM" id="MobiDB-lite"/>
    </source>
</evidence>
<name>A0A7S4B1F6_CHRCT</name>
<dbReference type="EMBL" id="HBIZ01005801">
    <property type="protein sequence ID" value="CAE0750735.1"/>
    <property type="molecule type" value="Transcribed_RNA"/>
</dbReference>
<reference evidence="2" key="1">
    <citation type="submission" date="2021-01" db="EMBL/GenBank/DDBJ databases">
        <authorList>
            <person name="Corre E."/>
            <person name="Pelletier E."/>
            <person name="Niang G."/>
            <person name="Scheremetjew M."/>
            <person name="Finn R."/>
            <person name="Kale V."/>
            <person name="Holt S."/>
            <person name="Cochrane G."/>
            <person name="Meng A."/>
            <person name="Brown T."/>
            <person name="Cohen L."/>
        </authorList>
    </citation>
    <scope>NUCLEOTIDE SEQUENCE</scope>
    <source>
        <strain evidence="2">CCMP645</strain>
    </source>
</reference>
<gene>
    <name evidence="2" type="ORF">PCAR00345_LOCUS3320</name>
</gene>
<proteinExistence type="predicted"/>
<organism evidence="2">
    <name type="scientific">Chrysotila carterae</name>
    <name type="common">Marine alga</name>
    <name type="synonym">Syracosphaera carterae</name>
    <dbReference type="NCBI Taxonomy" id="13221"/>
    <lineage>
        <taxon>Eukaryota</taxon>
        <taxon>Haptista</taxon>
        <taxon>Haptophyta</taxon>
        <taxon>Prymnesiophyceae</taxon>
        <taxon>Isochrysidales</taxon>
        <taxon>Isochrysidaceae</taxon>
        <taxon>Chrysotila</taxon>
    </lineage>
</organism>
<evidence type="ECO:0000313" key="2">
    <source>
        <dbReference type="EMBL" id="CAE0750735.1"/>
    </source>
</evidence>
<feature type="region of interest" description="Disordered" evidence="1">
    <location>
        <begin position="1"/>
        <end position="46"/>
    </location>
</feature>
<protein>
    <submittedName>
        <fullName evidence="2">Uncharacterized protein</fullName>
    </submittedName>
</protein>
<accession>A0A7S4B1F6</accession>
<dbReference type="AlphaFoldDB" id="A0A7S4B1F6"/>
<sequence length="176" mass="19369">MPETAFAAKVSMTASGDRDSDAPSGTASVPLRDHSKSDAAATEPAVSAEYMQEIARRKGHAERMAAQAEEILRVLSDECSQEDIARAVSEAVRGEEETPPWELAQRSANELSVAECRTRYVAKFLPLLLSDVSDLTEPDPWTMSWLVETYGTRESMPCRRSDGAWYSAFGDSVFMQ</sequence>